<dbReference type="Gene3D" id="3.40.50.2000">
    <property type="entry name" value="Glycogen Phosphorylase B"/>
    <property type="match status" value="2"/>
</dbReference>
<name>A0A2W4W2E4_9CYAN</name>
<proteinExistence type="predicted"/>
<evidence type="ECO:0000313" key="3">
    <source>
        <dbReference type="Proteomes" id="UP000249467"/>
    </source>
</evidence>
<reference evidence="2 3" key="2">
    <citation type="submission" date="2018-06" db="EMBL/GenBank/DDBJ databases">
        <title>Metagenomic assembly of (sub)arctic Cyanobacteria and their associated microbiome from non-axenic cultures.</title>
        <authorList>
            <person name="Baurain D."/>
        </authorList>
    </citation>
    <scope>NUCLEOTIDE SEQUENCE [LARGE SCALE GENOMIC DNA]</scope>
    <source>
        <strain evidence="2">ULC066bin1</strain>
    </source>
</reference>
<evidence type="ECO:0000259" key="1">
    <source>
        <dbReference type="Pfam" id="PF00534"/>
    </source>
</evidence>
<evidence type="ECO:0000313" key="2">
    <source>
        <dbReference type="EMBL" id="PZO38682.1"/>
    </source>
</evidence>
<dbReference type="SUPFAM" id="SSF53756">
    <property type="entry name" value="UDP-Glycosyltransferase/glycogen phosphorylase"/>
    <property type="match status" value="1"/>
</dbReference>
<reference evidence="2 3" key="1">
    <citation type="submission" date="2018-04" db="EMBL/GenBank/DDBJ databases">
        <authorList>
            <person name="Go L.Y."/>
            <person name="Mitchell J.A."/>
        </authorList>
    </citation>
    <scope>NUCLEOTIDE SEQUENCE [LARGE SCALE GENOMIC DNA]</scope>
    <source>
        <strain evidence="2">ULC066bin1</strain>
    </source>
</reference>
<dbReference type="EMBL" id="QBML01000022">
    <property type="protein sequence ID" value="PZO38682.1"/>
    <property type="molecule type" value="Genomic_DNA"/>
</dbReference>
<protein>
    <submittedName>
        <fullName evidence="2">Glycosyl transferase</fullName>
    </submittedName>
</protein>
<dbReference type="AlphaFoldDB" id="A0A2W4W2E4"/>
<organism evidence="2 3">
    <name type="scientific">Pseudanabaena frigida</name>
    <dbReference type="NCBI Taxonomy" id="945775"/>
    <lineage>
        <taxon>Bacteria</taxon>
        <taxon>Bacillati</taxon>
        <taxon>Cyanobacteriota</taxon>
        <taxon>Cyanophyceae</taxon>
        <taxon>Pseudanabaenales</taxon>
        <taxon>Pseudanabaenaceae</taxon>
        <taxon>Pseudanabaena</taxon>
    </lineage>
</organism>
<dbReference type="GO" id="GO:0016758">
    <property type="term" value="F:hexosyltransferase activity"/>
    <property type="evidence" value="ECO:0007669"/>
    <property type="project" value="TreeGrafter"/>
</dbReference>
<comment type="caution">
    <text evidence="2">The sequence shown here is derived from an EMBL/GenBank/DDBJ whole genome shotgun (WGS) entry which is preliminary data.</text>
</comment>
<keyword evidence="2" id="KW-0808">Transferase</keyword>
<dbReference type="Proteomes" id="UP000249467">
    <property type="component" value="Unassembled WGS sequence"/>
</dbReference>
<gene>
    <name evidence="2" type="ORF">DCF19_15890</name>
</gene>
<accession>A0A2W4W2E4</accession>
<dbReference type="CDD" id="cd03801">
    <property type="entry name" value="GT4_PimA-like"/>
    <property type="match status" value="1"/>
</dbReference>
<dbReference type="PANTHER" id="PTHR45947:SF3">
    <property type="entry name" value="SULFOQUINOVOSYL TRANSFERASE SQD2"/>
    <property type="match status" value="1"/>
</dbReference>
<feature type="domain" description="Glycosyl transferase family 1" evidence="1">
    <location>
        <begin position="203"/>
        <end position="367"/>
    </location>
</feature>
<dbReference type="Pfam" id="PF00534">
    <property type="entry name" value="Glycos_transf_1"/>
    <property type="match status" value="1"/>
</dbReference>
<dbReference type="PANTHER" id="PTHR45947">
    <property type="entry name" value="SULFOQUINOVOSYL TRANSFERASE SQD2"/>
    <property type="match status" value="1"/>
</dbReference>
<dbReference type="InterPro" id="IPR050194">
    <property type="entry name" value="Glycosyltransferase_grp1"/>
</dbReference>
<dbReference type="InterPro" id="IPR001296">
    <property type="entry name" value="Glyco_trans_1"/>
</dbReference>
<sequence>MVNLAIVASHPIQYYAPLFRCISQDNFFNIRVFYLWNFGITNQLDLGFNQSVKWDIPLMDGYEFEFVHNTSKDRGTHHIFGLQNPSLAKQVLDFKPDVVLLTVSYNYASIYNFLWQLRHIDIPIIFRGDSHRILPKNDLKSNLKRLFIAKIFEKFSACLYVGKANHDYFQYHFVPANKLFFAPHAINRDRFSALSSAVEQANIWKQELGIPERDAVILFAGKFEEKKCPLDLIKAFINAKLDSVSLLLVGAGKLEPEIRDLAKHSDRIYFAPFQNQSLMPRTYAAGDLFVLPSYGSSETWGLAINEAMCMGKPVIVSNHVGCAADLVRPWENGLIFEAGNIDALAACLQEAMSDRDRLKLWGEESKKIVADYSYERVIIGLKQALAAIL</sequence>